<feature type="coiled-coil region" evidence="1">
    <location>
        <begin position="203"/>
        <end position="230"/>
    </location>
</feature>
<evidence type="ECO:0000313" key="3">
    <source>
        <dbReference type="EMBL" id="BAH77085.1"/>
    </source>
</evidence>
<dbReference type="PANTHER" id="PTHR32114:SF2">
    <property type="entry name" value="ABC TRANSPORTER ABCH.3"/>
    <property type="match status" value="1"/>
</dbReference>
<dbReference type="RefSeq" id="WP_015862227.1">
    <property type="nucleotide sequence ID" value="NC_012796.1"/>
</dbReference>
<dbReference type="SUPFAM" id="SSF52540">
    <property type="entry name" value="P-loop containing nucleoside triphosphate hydrolases"/>
    <property type="match status" value="1"/>
</dbReference>
<dbReference type="HOGENOM" id="CLU_613535_0_0_7"/>
<dbReference type="eggNOG" id="COG0497">
    <property type="taxonomic scope" value="Bacteria"/>
</dbReference>
<dbReference type="EMBL" id="AP010904">
    <property type="protein sequence ID" value="BAH77085.1"/>
    <property type="molecule type" value="Genomic_DNA"/>
</dbReference>
<dbReference type="KEGG" id="dma:DMR_35940"/>
<dbReference type="Gene3D" id="3.40.50.300">
    <property type="entry name" value="P-loop containing nucleotide triphosphate hydrolases"/>
    <property type="match status" value="1"/>
</dbReference>
<dbReference type="Pfam" id="PF13476">
    <property type="entry name" value="AAA_23"/>
    <property type="match status" value="1"/>
</dbReference>
<proteinExistence type="predicted"/>
<dbReference type="STRING" id="573370.DMR_35940"/>
<protein>
    <recommendedName>
        <fullName evidence="2">Rad50/SbcC-type AAA domain-containing protein</fullName>
    </recommendedName>
</protein>
<gene>
    <name evidence="3" type="ordered locus">DMR_35940</name>
</gene>
<dbReference type="GO" id="GO:0016887">
    <property type="term" value="F:ATP hydrolysis activity"/>
    <property type="evidence" value="ECO:0007669"/>
    <property type="project" value="InterPro"/>
</dbReference>
<dbReference type="InterPro" id="IPR038729">
    <property type="entry name" value="Rad50/SbcC_AAA"/>
</dbReference>
<organism evidence="3 4">
    <name type="scientific">Solidesulfovibrio magneticus (strain ATCC 700980 / DSM 13731 / RS-1)</name>
    <name type="common">Desulfovibrio magneticus</name>
    <dbReference type="NCBI Taxonomy" id="573370"/>
    <lineage>
        <taxon>Bacteria</taxon>
        <taxon>Pseudomonadati</taxon>
        <taxon>Thermodesulfobacteriota</taxon>
        <taxon>Desulfovibrionia</taxon>
        <taxon>Desulfovibrionales</taxon>
        <taxon>Desulfovibrionaceae</taxon>
        <taxon>Solidesulfovibrio</taxon>
    </lineage>
</organism>
<evidence type="ECO:0000256" key="1">
    <source>
        <dbReference type="SAM" id="Coils"/>
    </source>
</evidence>
<dbReference type="OrthoDB" id="267455at2"/>
<name>C4XLE6_SOLM1</name>
<dbReference type="Proteomes" id="UP000009071">
    <property type="component" value="Chromosome"/>
</dbReference>
<dbReference type="PANTHER" id="PTHR32114">
    <property type="entry name" value="ABC TRANSPORTER ABCH.3"/>
    <property type="match status" value="1"/>
</dbReference>
<dbReference type="AlphaFoldDB" id="C4XLE6"/>
<evidence type="ECO:0000259" key="2">
    <source>
        <dbReference type="Pfam" id="PF13476"/>
    </source>
</evidence>
<dbReference type="InterPro" id="IPR027417">
    <property type="entry name" value="P-loop_NTPase"/>
</dbReference>
<keyword evidence="4" id="KW-1185">Reference proteome</keyword>
<dbReference type="GO" id="GO:0006302">
    <property type="term" value="P:double-strand break repair"/>
    <property type="evidence" value="ECO:0007669"/>
    <property type="project" value="InterPro"/>
</dbReference>
<accession>C4XLE6</accession>
<keyword evidence="1" id="KW-0175">Coiled coil</keyword>
<reference evidence="3 4" key="1">
    <citation type="journal article" date="2009" name="Genome Res.">
        <title>Whole genome sequence of Desulfovibrio magneticus strain RS-1 revealed common gene clusters in magnetotactic bacteria.</title>
        <authorList>
            <person name="Nakazawa H."/>
            <person name="Arakaki A."/>
            <person name="Narita-Yamada S."/>
            <person name="Yashiro I."/>
            <person name="Jinno K."/>
            <person name="Aoki N."/>
            <person name="Tsuruyama A."/>
            <person name="Okamura Y."/>
            <person name="Tanikawa S."/>
            <person name="Fujita N."/>
            <person name="Takeyama H."/>
            <person name="Matsunaga T."/>
        </authorList>
    </citation>
    <scope>NUCLEOTIDE SEQUENCE [LARGE SCALE GENOMIC DNA]</scope>
    <source>
        <strain evidence="4">ATCC 700980 / DSM 13731 / RS-1</strain>
    </source>
</reference>
<feature type="domain" description="Rad50/SbcC-type AAA" evidence="2">
    <location>
        <begin position="4"/>
        <end position="48"/>
    </location>
</feature>
<evidence type="ECO:0000313" key="4">
    <source>
        <dbReference type="Proteomes" id="UP000009071"/>
    </source>
</evidence>
<sequence length="499" mass="51700">MIRRLTLVDFMAHGRTVIDLPPGLTALTGPNNSGKSAVVEALRCLTENPPPRHCIRHGAAEARVEAELADGTVIAWVRRPKYALYEVRRPGAEEPETYAKMGRGVVPEDVRKLLRLGPVAVDGGETVDVHLGNQREPVFLLSDKSGPKLAAFFAAASEAAHLIAMQAALSKRTTQKKAEKKRLDKALGGHTQALDKLSPLPAIELALDRAAELEAALAQGQAEADRLAGLLAERKRLAGRAAVLGQRARRLSRLSPPPALAATIPLAETVARQQTLGRAVARFAARVAALSPLGAPLPLAPTAELAGLARAVAEGRLALGRQTRRAAALAGLAAPPQTADTAALAELAGSLADSLPALARLISRRRALSALAEPPSPAATDELARLAAAVAALRGRAAALARRGETLARVLPPPETADAAALSGLGRTADSLLAARQTLAAKQAELADRQRMLDTFSARAADRLAALGACPLCGASLTAEAFFAGGHVHDAAGDDGGAS</sequence>